<accession>A0A7N0TTA4</accession>
<dbReference type="InterPro" id="IPR016024">
    <property type="entry name" value="ARM-type_fold"/>
</dbReference>
<reference evidence="1" key="1">
    <citation type="submission" date="2021-01" db="UniProtKB">
        <authorList>
            <consortium name="EnsemblPlants"/>
        </authorList>
    </citation>
    <scope>IDENTIFICATION</scope>
</reference>
<evidence type="ECO:0000313" key="1">
    <source>
        <dbReference type="EnsemblPlants" id="Kaladp0044s0034.1.v1.1"/>
    </source>
</evidence>
<dbReference type="EnsemblPlants" id="Kaladp0044s0034.1.v1.1">
    <property type="protein sequence ID" value="Kaladp0044s0034.1.v1.1"/>
    <property type="gene ID" value="Kaladp0044s0034.v1.1"/>
</dbReference>
<dbReference type="Proteomes" id="UP000594263">
    <property type="component" value="Unplaced"/>
</dbReference>
<evidence type="ECO:0008006" key="3">
    <source>
        <dbReference type="Google" id="ProtNLM"/>
    </source>
</evidence>
<dbReference type="OMA" id="HCHDLCR"/>
<keyword evidence="2" id="KW-1185">Reference proteome</keyword>
<dbReference type="Gramene" id="Kaladp0044s0034.1.v1.1">
    <property type="protein sequence ID" value="Kaladp0044s0034.1.v1.1"/>
    <property type="gene ID" value="Kaladp0044s0034.v1.1"/>
</dbReference>
<protein>
    <recommendedName>
        <fullName evidence="3">Protein PRD1</fullName>
    </recommendedName>
</protein>
<organism evidence="1 2">
    <name type="scientific">Kalanchoe fedtschenkoi</name>
    <name type="common">Lavender scallops</name>
    <name type="synonym">South American air plant</name>
    <dbReference type="NCBI Taxonomy" id="63787"/>
    <lineage>
        <taxon>Eukaryota</taxon>
        <taxon>Viridiplantae</taxon>
        <taxon>Streptophyta</taxon>
        <taxon>Embryophyta</taxon>
        <taxon>Tracheophyta</taxon>
        <taxon>Spermatophyta</taxon>
        <taxon>Magnoliopsida</taxon>
        <taxon>eudicotyledons</taxon>
        <taxon>Gunneridae</taxon>
        <taxon>Pentapetalae</taxon>
        <taxon>Saxifragales</taxon>
        <taxon>Crassulaceae</taxon>
        <taxon>Kalanchoe</taxon>
    </lineage>
</organism>
<dbReference type="InterPro" id="IPR044968">
    <property type="entry name" value="PRD1"/>
</dbReference>
<sequence length="1308" mass="145318">MTCDYDDSQGDEENEGIQFYSFEESIAEESASSISSSSCSQGHRSSLNLRTLEGGSICLVCFSNLITSPNSPTVHVSYALAQLSIALSHRPFLEKLVRFHSHLLVSPLVQAMADIGDEKISDQIVDLVSEICRSADGSSLCGDFVTRISDMFSSGCLAWSKSQAHMLHCFGVILNIMGSDPFVHIKDTKVFLSYLVQSLQMPSDDIRGEIMFVLYRLVIYHYESIEDLSDDFYGHCPKLLHVSLDALMKTQSDDVRLNCVALLAVFAQRGAFEDSFVSEKSRLSDHVHGSSAQRVEGTQCLNTLFAEAVKGPLLSSDSQVQIGTLELIYHHLSWKCQSTSQIQALVEESIADYIFEVLRLSEKNDAIIDLCLKVLDILAKADQVFSQRLPIGFSTLLLVLRLVTEVPFHPVQSHALKLILRCVSDCPGIISIHHIEELGLLVTKLLERHIDGEMGMHPETFNLAVSLLVALIRTPSSAGMTNFAISLKGATNHAVSACLSSCENPTQFLFSLYFLKEAYDYSHLGIPASLAFVELRSCILDICKTHLLPWIMENIHDLEKEEIVMGILETFHALILPSSGDEDTGFARILASSSWFSFSFECMGLYSTETMRLRVFMLLGVLVDALLGGSSGNPIKDAALQLPSDPKELLVILQQRSGSNYQLRSCQNAALLILYVSSFYNERLADEKLVLDALEQYIIGNSCDLSCNAASLVIMQLVNNFALYRGLAKMTYQISYSPEAERILFQLICESDWDFLTVATHPVALKWLFQQDKISEPLSLQILKICRNSYSSEVLEDKCRNNLAQSFAELVEDGDNYVAMLFICMLRELLECDGCQQDIESVMHMMLTIVNICPSASSNFCSHGIGNVIHTLYSHTSHPSFLPLALRLVFNILSSVQPEELSDEDVWVAMTVKLVENMSAILTSSRCSLESAVVIGILSLILNHSAGGVLTESAKIILLNTSWAPAIKKLTDASCSTSQAVNDSEIYDGSVETLLLVLLLQHFSQKSLPVVLPGYLNWHCFLDSLAVHQSSICFHCNDLCRLLYYGSPLVKLAASKCLTQLFTSISKEMSNYHSLNCDTKSLMPLIAVLEGLIFCSNINVAMNCALCLTTVLQWKNMDLSQTTRLNKWCRFITEELVMSMVAPCLASTPFTENHKAAARVSVGLLRLESVPQWMKTVFDKSCISEIVANLSVSSISTDLVLLFRELLESGYLNPGHITSVEKVLQACRKNLYFMSTEENELKNYQEKLTGSADNAYNVCDILIHLMLTESSPRHTSKSQQNVHSSLIEAIDLFFMSLAERKDIQELTK</sequence>
<name>A0A7N0TTA4_KALFE</name>
<dbReference type="SUPFAM" id="SSF48371">
    <property type="entry name" value="ARM repeat"/>
    <property type="match status" value="2"/>
</dbReference>
<dbReference type="PANTHER" id="PTHR36379:SF1">
    <property type="entry name" value="PUTATIVE RECOMBINATION INITIATION DEFECT 1-RELATED"/>
    <property type="match status" value="1"/>
</dbReference>
<proteinExistence type="predicted"/>
<dbReference type="PANTHER" id="PTHR36379">
    <property type="entry name" value="PROTEIN PRD1"/>
    <property type="match status" value="1"/>
</dbReference>
<dbReference type="GO" id="GO:0042803">
    <property type="term" value="F:protein homodimerization activity"/>
    <property type="evidence" value="ECO:0007669"/>
    <property type="project" value="EnsemblPlants"/>
</dbReference>
<dbReference type="GO" id="GO:0051026">
    <property type="term" value="P:chiasma assembly"/>
    <property type="evidence" value="ECO:0007669"/>
    <property type="project" value="EnsemblPlants"/>
</dbReference>
<dbReference type="GO" id="GO:0042138">
    <property type="term" value="P:meiotic DNA double-strand break formation"/>
    <property type="evidence" value="ECO:0007669"/>
    <property type="project" value="EnsemblPlants"/>
</dbReference>
<evidence type="ECO:0000313" key="2">
    <source>
        <dbReference type="Proteomes" id="UP000594263"/>
    </source>
</evidence>